<sequence length="48" mass="5774">MPEFRPLNASDMQREKRHVRCKMAWYAVWNVLLGGQKEKRGDNHFENV</sequence>
<comment type="caution">
    <text evidence="1">The sequence shown here is derived from an EMBL/GenBank/DDBJ whole genome shotgun (WGS) entry which is preliminary data.</text>
</comment>
<dbReference type="Proteomes" id="UP000070376">
    <property type="component" value="Unassembled WGS sequence"/>
</dbReference>
<reference evidence="2" key="1">
    <citation type="submission" date="2016-01" db="EMBL/GenBank/DDBJ databases">
        <authorList>
            <person name="Mitreva M."/>
            <person name="Pepin K.H."/>
            <person name="Mihindukulasuriya K.A."/>
            <person name="Fulton R."/>
            <person name="Fronick C."/>
            <person name="O'Laughlin M."/>
            <person name="Miner T."/>
            <person name="Herter B."/>
            <person name="Rosa B.A."/>
            <person name="Cordes M."/>
            <person name="Tomlinson C."/>
            <person name="Wollam A."/>
            <person name="Palsikar V.B."/>
            <person name="Mardis E.R."/>
            <person name="Wilson R.K."/>
        </authorList>
    </citation>
    <scope>NUCLEOTIDE SEQUENCE [LARGE SCALE GENOMIC DNA]</scope>
    <source>
        <strain evidence="2">GED7749B</strain>
    </source>
</reference>
<dbReference type="PATRIC" id="fig|1398.22.peg.3470"/>
<evidence type="ECO:0000313" key="1">
    <source>
        <dbReference type="EMBL" id="KWZ77049.1"/>
    </source>
</evidence>
<protein>
    <submittedName>
        <fullName evidence="1">Uncharacterized protein</fullName>
    </submittedName>
</protein>
<name>A0A133KBZ3_HEYCO</name>
<evidence type="ECO:0000313" key="2">
    <source>
        <dbReference type="Proteomes" id="UP000070376"/>
    </source>
</evidence>
<accession>A0A133KBZ3</accession>
<organism evidence="1 2">
    <name type="scientific">Heyndrickxia coagulans</name>
    <name type="common">Weizmannia coagulans</name>
    <dbReference type="NCBI Taxonomy" id="1398"/>
    <lineage>
        <taxon>Bacteria</taxon>
        <taxon>Bacillati</taxon>
        <taxon>Bacillota</taxon>
        <taxon>Bacilli</taxon>
        <taxon>Bacillales</taxon>
        <taxon>Bacillaceae</taxon>
        <taxon>Heyndrickxia</taxon>
    </lineage>
</organism>
<gene>
    <name evidence="1" type="ORF">HMPREF3213_03463</name>
</gene>
<dbReference type="EMBL" id="LRPN01000179">
    <property type="protein sequence ID" value="KWZ77049.1"/>
    <property type="molecule type" value="Genomic_DNA"/>
</dbReference>
<dbReference type="AlphaFoldDB" id="A0A133KBZ3"/>
<proteinExistence type="predicted"/>